<dbReference type="Pfam" id="PF08234">
    <property type="entry name" value="Spindle_Spc25"/>
    <property type="match status" value="1"/>
</dbReference>
<reference evidence="12 13" key="1">
    <citation type="journal article" date="2012" name="PLoS Pathog.">
        <title>Diverse lifestyles and strategies of plant pathogenesis encoded in the genomes of eighteen Dothideomycetes fungi.</title>
        <authorList>
            <person name="Ohm R.A."/>
            <person name="Feau N."/>
            <person name="Henrissat B."/>
            <person name="Schoch C.L."/>
            <person name="Horwitz B.A."/>
            <person name="Barry K.W."/>
            <person name="Condon B.J."/>
            <person name="Copeland A.C."/>
            <person name="Dhillon B."/>
            <person name="Glaser F."/>
            <person name="Hesse C.N."/>
            <person name="Kosti I."/>
            <person name="LaButti K."/>
            <person name="Lindquist E.A."/>
            <person name="Lucas S."/>
            <person name="Salamov A.A."/>
            <person name="Bradshaw R.E."/>
            <person name="Ciuffetti L."/>
            <person name="Hamelin R.C."/>
            <person name="Kema G.H.J."/>
            <person name="Lawrence C."/>
            <person name="Scott J.A."/>
            <person name="Spatafora J.W."/>
            <person name="Turgeon B.G."/>
            <person name="de Wit P.J.G.M."/>
            <person name="Zhong S."/>
            <person name="Goodwin S.B."/>
            <person name="Grigoriev I.V."/>
        </authorList>
    </citation>
    <scope>NUCLEOTIDE SEQUENCE [LARGE SCALE GENOMIC DNA]</scope>
    <source>
        <strain evidence="12 13">SO2202</strain>
    </source>
</reference>
<sequence>MSTITMTPSRFSSSLSGRHADAADYGAGAPSMADQLPTIDFNFDELRQRMAQFTQRFDEFIERGRKKVLEEKNAFRMNVADLEEKQRQRQQKISQLESESSSHAHILAKEAQEREEMHEAIRSLTAEREEHTNRRDQLKTEIASVQATIRQKKEAQAAHQRSLDVQARHNVPELRFWETCLGLRMEGTEVDDRLKFVFLRLDRRDEDRECWFEVHIGGREYEITSCRPRLDRDDMEAAQGRLNETKELGPFLKAIRSLFVDAVRS</sequence>
<dbReference type="OMA" id="HEDQRMK"/>
<dbReference type="InterPro" id="IPR045143">
    <property type="entry name" value="Spc25"/>
</dbReference>
<name>N1QLP3_SPHMS</name>
<dbReference type="GO" id="GO:0007059">
    <property type="term" value="P:chromosome segregation"/>
    <property type="evidence" value="ECO:0007669"/>
    <property type="project" value="InterPro"/>
</dbReference>
<proteinExistence type="inferred from homology"/>
<dbReference type="STRING" id="692275.N1QLP3"/>
<evidence type="ECO:0000256" key="6">
    <source>
        <dbReference type="ARBA" id="ARBA00023054"/>
    </source>
</evidence>
<evidence type="ECO:0000313" key="12">
    <source>
        <dbReference type="EMBL" id="EMF16653.1"/>
    </source>
</evidence>
<dbReference type="GO" id="GO:0051301">
    <property type="term" value="P:cell division"/>
    <property type="evidence" value="ECO:0007669"/>
    <property type="project" value="UniProtKB-UniRule"/>
</dbReference>
<evidence type="ECO:0000256" key="9">
    <source>
        <dbReference type="RuleBase" id="RU367150"/>
    </source>
</evidence>
<keyword evidence="3 9" id="KW-0132">Cell division</keyword>
<keyword evidence="9" id="KW-0539">Nucleus</keyword>
<dbReference type="InterPro" id="IPR013255">
    <property type="entry name" value="Spc25_C"/>
</dbReference>
<evidence type="ECO:0000313" key="13">
    <source>
        <dbReference type="Proteomes" id="UP000016931"/>
    </source>
</evidence>
<comment type="subcellular location">
    <subcellularLocation>
        <location evidence="9">Nucleus</location>
    </subcellularLocation>
    <subcellularLocation>
        <location evidence="9">Chromosome</location>
        <location evidence="9">Centromere</location>
        <location evidence="9">Kinetochore</location>
    </subcellularLocation>
</comment>
<evidence type="ECO:0000256" key="5">
    <source>
        <dbReference type="ARBA" id="ARBA00022838"/>
    </source>
</evidence>
<evidence type="ECO:0000256" key="4">
    <source>
        <dbReference type="ARBA" id="ARBA00022776"/>
    </source>
</evidence>
<evidence type="ECO:0000256" key="2">
    <source>
        <dbReference type="ARBA" id="ARBA00022454"/>
    </source>
</evidence>
<dbReference type="RefSeq" id="XP_016764774.1">
    <property type="nucleotide sequence ID" value="XM_016903303.1"/>
</dbReference>
<evidence type="ECO:0000256" key="10">
    <source>
        <dbReference type="SAM" id="MobiDB-lite"/>
    </source>
</evidence>
<dbReference type="PANTHER" id="PTHR14281:SF0">
    <property type="entry name" value="KINETOCHORE PROTEIN SPC25"/>
    <property type="match status" value="1"/>
</dbReference>
<feature type="domain" description="Chromosome segregation protein Spc25 C-terminal" evidence="11">
    <location>
        <begin position="190"/>
        <end position="260"/>
    </location>
</feature>
<dbReference type="GeneID" id="27900440"/>
<organism evidence="12 13">
    <name type="scientific">Sphaerulina musiva (strain SO2202)</name>
    <name type="common">Poplar stem canker fungus</name>
    <name type="synonym">Septoria musiva</name>
    <dbReference type="NCBI Taxonomy" id="692275"/>
    <lineage>
        <taxon>Eukaryota</taxon>
        <taxon>Fungi</taxon>
        <taxon>Dikarya</taxon>
        <taxon>Ascomycota</taxon>
        <taxon>Pezizomycotina</taxon>
        <taxon>Dothideomycetes</taxon>
        <taxon>Dothideomycetidae</taxon>
        <taxon>Mycosphaerellales</taxon>
        <taxon>Mycosphaerellaceae</taxon>
        <taxon>Sphaerulina</taxon>
    </lineage>
</organism>
<dbReference type="FunFam" id="3.30.457.50:FF:000001">
    <property type="entry name" value="Probable kinetochore protein spc25"/>
    <property type="match status" value="1"/>
</dbReference>
<evidence type="ECO:0000256" key="7">
    <source>
        <dbReference type="ARBA" id="ARBA00023306"/>
    </source>
</evidence>
<dbReference type="Gene3D" id="3.30.457.50">
    <property type="entry name" value="Chromosome segregation protein Spc25"/>
    <property type="match status" value="1"/>
</dbReference>
<evidence type="ECO:0000256" key="3">
    <source>
        <dbReference type="ARBA" id="ARBA00022618"/>
    </source>
</evidence>
<evidence type="ECO:0000256" key="8">
    <source>
        <dbReference type="ARBA" id="ARBA00023328"/>
    </source>
</evidence>
<protein>
    <recommendedName>
        <fullName evidence="9">Kinetochore protein SPC25</fullName>
    </recommendedName>
</protein>
<dbReference type="OrthoDB" id="4056921at2759"/>
<accession>N1QLP3</accession>
<feature type="compositionally biased region" description="Polar residues" evidence="10">
    <location>
        <begin position="91"/>
        <end position="103"/>
    </location>
</feature>
<keyword evidence="6" id="KW-0175">Coiled coil</keyword>
<dbReference type="eggNOG" id="KOG4657">
    <property type="taxonomic scope" value="Eukaryota"/>
</dbReference>
<evidence type="ECO:0000259" key="11">
    <source>
        <dbReference type="Pfam" id="PF08234"/>
    </source>
</evidence>
<dbReference type="EMBL" id="KB456260">
    <property type="protein sequence ID" value="EMF16653.1"/>
    <property type="molecule type" value="Genomic_DNA"/>
</dbReference>
<keyword evidence="4 9" id="KW-0498">Mitosis</keyword>
<evidence type="ECO:0000256" key="1">
    <source>
        <dbReference type="ARBA" id="ARBA00006379"/>
    </source>
</evidence>
<comment type="similarity">
    <text evidence="1 9">Belongs to the SPC25 family.</text>
</comment>
<dbReference type="AlphaFoldDB" id="N1QLP3"/>
<keyword evidence="7 9" id="KW-0131">Cell cycle</keyword>
<dbReference type="GO" id="GO:0005634">
    <property type="term" value="C:nucleus"/>
    <property type="evidence" value="ECO:0007669"/>
    <property type="project" value="UniProtKB-SubCell"/>
</dbReference>
<dbReference type="GO" id="GO:0031262">
    <property type="term" value="C:Ndc80 complex"/>
    <property type="evidence" value="ECO:0007669"/>
    <property type="project" value="InterPro"/>
</dbReference>
<keyword evidence="5 9" id="KW-0995">Kinetochore</keyword>
<gene>
    <name evidence="12" type="ORF">SEPMUDRAFT_145853</name>
</gene>
<comment type="function">
    <text evidence="9">Acts as a component of the essential kinetochore-associated NDC80 complex, which is required for chromosome segregation and spindle checkpoint activity.</text>
</comment>
<keyword evidence="2 9" id="KW-0158">Chromosome</keyword>
<dbReference type="CDD" id="cd23784">
    <property type="entry name" value="RWD_Spc25"/>
    <property type="match status" value="1"/>
</dbReference>
<dbReference type="PANTHER" id="PTHR14281">
    <property type="entry name" value="KINETOCHORE PROTEIN SPC25-RELATED"/>
    <property type="match status" value="1"/>
</dbReference>
<dbReference type="Proteomes" id="UP000016931">
    <property type="component" value="Unassembled WGS sequence"/>
</dbReference>
<keyword evidence="8 9" id="KW-0137">Centromere</keyword>
<feature type="region of interest" description="Disordered" evidence="10">
    <location>
        <begin position="83"/>
        <end position="104"/>
    </location>
</feature>
<keyword evidence="13" id="KW-1185">Reference proteome</keyword>
<dbReference type="HOGENOM" id="CLU_065188_0_0_1"/>
<comment type="subunit">
    <text evidence="9">Component of the NDC80 complex.</text>
</comment>